<dbReference type="GO" id="GO:0008270">
    <property type="term" value="F:zinc ion binding"/>
    <property type="evidence" value="ECO:0007669"/>
    <property type="project" value="UniProtKB-KW"/>
</dbReference>
<dbReference type="GO" id="GO:0061630">
    <property type="term" value="F:ubiquitin protein ligase activity"/>
    <property type="evidence" value="ECO:0007669"/>
    <property type="project" value="InterPro"/>
</dbReference>
<evidence type="ECO:0000256" key="6">
    <source>
        <dbReference type="SAM" id="Coils"/>
    </source>
</evidence>
<dbReference type="SMART" id="SM00184">
    <property type="entry name" value="RING"/>
    <property type="match status" value="1"/>
</dbReference>
<evidence type="ECO:0000256" key="7">
    <source>
        <dbReference type="SAM" id="MobiDB-lite"/>
    </source>
</evidence>
<dbReference type="Gene3D" id="2.130.10.10">
    <property type="entry name" value="YVTN repeat-like/Quinoprotein amine dehydrogenase"/>
    <property type="match status" value="1"/>
</dbReference>
<dbReference type="PROSITE" id="PS50089">
    <property type="entry name" value="ZF_RING_2"/>
    <property type="match status" value="1"/>
</dbReference>
<dbReference type="CDD" id="cd16504">
    <property type="entry name" value="RING-HC_COP1"/>
    <property type="match status" value="1"/>
</dbReference>
<dbReference type="PANTHER" id="PTHR44080">
    <property type="entry name" value="E3 UBIQUITIN-PROTEIN LIGASE COP1"/>
    <property type="match status" value="1"/>
</dbReference>
<dbReference type="InterPro" id="IPR001841">
    <property type="entry name" value="Znf_RING"/>
</dbReference>
<protein>
    <submittedName>
        <fullName evidence="9">WD40 repeat-like protein</fullName>
    </submittedName>
</protein>
<dbReference type="OrthoDB" id="273771at2759"/>
<dbReference type="InParanoid" id="A0A1Y1YYJ3"/>
<dbReference type="InterPro" id="IPR017907">
    <property type="entry name" value="Znf_RING_CS"/>
</dbReference>
<evidence type="ECO:0000259" key="8">
    <source>
        <dbReference type="PROSITE" id="PS50089"/>
    </source>
</evidence>
<feature type="region of interest" description="Disordered" evidence="7">
    <location>
        <begin position="1"/>
        <end position="98"/>
    </location>
</feature>
<gene>
    <name evidence="9" type="ORF">K493DRAFT_328513</name>
</gene>
<dbReference type="STRING" id="1314790.A0A1Y1YYJ3"/>
<comment type="caution">
    <text evidence="9">The sequence shown here is derived from an EMBL/GenBank/DDBJ whole genome shotgun (WGS) entry which is preliminary data.</text>
</comment>
<keyword evidence="3" id="KW-0862">Zinc</keyword>
<dbReference type="SUPFAM" id="SSF57850">
    <property type="entry name" value="RING/U-box"/>
    <property type="match status" value="1"/>
</dbReference>
<sequence length="735" mass="82631">MSSVPNSPKQTENVQSSSPSASRASGSSSRQQPPQQPRVQHWSEPQPLSTSMNFVPLNGFDRPNKRSRLAPKPESSSKQKADSSLNPANQENSNAPPSESAYNIAARMAKFEIDKIAKDNDFLCPICLQVIKEAFMTRCGHSFCYLCIVEHLEHKSDCPTCKQPLNRDQIYPNFLLNRFLEKTAGAAAQSANSPLDHLKHSIMNDNEWGVEDLNQLMTTLVDKKRQLESQKRRVEYEVLLDFLQKAKSRKEESLSRLQKELQFINDDIGFARNEISTLVNLQETLGDANEGAQVPIIKAEDKDAVLEPKKRSYKNVETLSAAAVSELIESMSNAQDGKSPMVKFPALQKKRVSEHFDDLQECYFGHRFEDNGSPHSLTQFTSTLSKFTRYSSFRELSTLRYGDIFNTSSIVSSIEFDRDDEYFATAGVTKKIKIFEFGNLASGVAGCTTDTIDWGRDDGGNTVMHYPIREMVCRSKISCLSWNPYIKSQIVSSDYEGIVMLWDVNTGTQTRIFDEHEKRAWSVDFSKTDPTRLASGSDDTKVKIWSTNQKKSILTIESKANICCVKFNPESSYHIAFGSADHHIHYYDIRNKREPLMVFKGHRKAVSYVKFMGMNEVISASLHSSTDSTLKLWNTNSQSCTRTFSGHVNEKNFVGLAVNGDWISCGSENNSVYTYFKNLKQPVVTVKFKTANPVTGEPSTDDDPSQFVSSVCWKKNSNVMLAANSQGTIKVLELV</sequence>
<feature type="repeat" description="WD" evidence="5">
    <location>
        <begin position="477"/>
        <end position="512"/>
    </location>
</feature>
<dbReference type="Proteomes" id="UP000193498">
    <property type="component" value="Unassembled WGS sequence"/>
</dbReference>
<name>A0A1Y1YYJ3_9FUNG</name>
<evidence type="ECO:0000256" key="5">
    <source>
        <dbReference type="PROSITE-ProRule" id="PRU00221"/>
    </source>
</evidence>
<feature type="coiled-coil region" evidence="6">
    <location>
        <begin position="210"/>
        <end position="274"/>
    </location>
</feature>
<dbReference type="SMART" id="SM00320">
    <property type="entry name" value="WD40"/>
    <property type="match status" value="7"/>
</dbReference>
<keyword evidence="5" id="KW-0853">WD repeat</keyword>
<dbReference type="GO" id="GO:0043161">
    <property type="term" value="P:proteasome-mediated ubiquitin-dependent protein catabolic process"/>
    <property type="evidence" value="ECO:0007669"/>
    <property type="project" value="TreeGrafter"/>
</dbReference>
<dbReference type="CDD" id="cd00200">
    <property type="entry name" value="WD40"/>
    <property type="match status" value="1"/>
</dbReference>
<dbReference type="InterPro" id="IPR001680">
    <property type="entry name" value="WD40_rpt"/>
</dbReference>
<feature type="compositionally biased region" description="Polar residues" evidence="7">
    <location>
        <begin position="1"/>
        <end position="14"/>
    </location>
</feature>
<evidence type="ECO:0000313" key="10">
    <source>
        <dbReference type="Proteomes" id="UP000193498"/>
    </source>
</evidence>
<organism evidence="9 10">
    <name type="scientific">Basidiobolus meristosporus CBS 931.73</name>
    <dbReference type="NCBI Taxonomy" id="1314790"/>
    <lineage>
        <taxon>Eukaryota</taxon>
        <taxon>Fungi</taxon>
        <taxon>Fungi incertae sedis</taxon>
        <taxon>Zoopagomycota</taxon>
        <taxon>Entomophthoromycotina</taxon>
        <taxon>Basidiobolomycetes</taxon>
        <taxon>Basidiobolales</taxon>
        <taxon>Basidiobolaceae</taxon>
        <taxon>Basidiobolus</taxon>
    </lineage>
</organism>
<evidence type="ECO:0000256" key="3">
    <source>
        <dbReference type="ARBA" id="ARBA00022833"/>
    </source>
</evidence>
<dbReference type="AlphaFoldDB" id="A0A1Y1YYJ3"/>
<proteinExistence type="predicted"/>
<feature type="repeat" description="WD" evidence="5">
    <location>
        <begin position="513"/>
        <end position="555"/>
    </location>
</feature>
<evidence type="ECO:0000256" key="1">
    <source>
        <dbReference type="ARBA" id="ARBA00022723"/>
    </source>
</evidence>
<feature type="domain" description="RING-type" evidence="8">
    <location>
        <begin position="124"/>
        <end position="162"/>
    </location>
</feature>
<dbReference type="Pfam" id="PF13923">
    <property type="entry name" value="zf-C3HC4_2"/>
    <property type="match status" value="1"/>
</dbReference>
<evidence type="ECO:0000313" key="9">
    <source>
        <dbReference type="EMBL" id="ORY03006.1"/>
    </source>
</evidence>
<dbReference type="PROSITE" id="PS50294">
    <property type="entry name" value="WD_REPEATS_REGION"/>
    <property type="match status" value="1"/>
</dbReference>
<feature type="compositionally biased region" description="Low complexity" evidence="7">
    <location>
        <begin position="15"/>
        <end position="33"/>
    </location>
</feature>
<dbReference type="InterPro" id="IPR013083">
    <property type="entry name" value="Znf_RING/FYVE/PHD"/>
</dbReference>
<dbReference type="PROSITE" id="PS00518">
    <property type="entry name" value="ZF_RING_1"/>
    <property type="match status" value="1"/>
</dbReference>
<dbReference type="EMBL" id="MCFE01000051">
    <property type="protein sequence ID" value="ORY03006.1"/>
    <property type="molecule type" value="Genomic_DNA"/>
</dbReference>
<evidence type="ECO:0000256" key="2">
    <source>
        <dbReference type="ARBA" id="ARBA00022771"/>
    </source>
</evidence>
<dbReference type="InterPro" id="IPR015943">
    <property type="entry name" value="WD40/YVTN_repeat-like_dom_sf"/>
</dbReference>
<evidence type="ECO:0000256" key="4">
    <source>
        <dbReference type="PROSITE-ProRule" id="PRU00175"/>
    </source>
</evidence>
<dbReference type="PANTHER" id="PTHR44080:SF1">
    <property type="entry name" value="E3 UBIQUITIN-PROTEIN LIGASE COP1"/>
    <property type="match status" value="1"/>
</dbReference>
<dbReference type="Gene3D" id="3.30.40.10">
    <property type="entry name" value="Zinc/RING finger domain, C3HC4 (zinc finger)"/>
    <property type="match status" value="1"/>
</dbReference>
<keyword evidence="6" id="KW-0175">Coiled coil</keyword>
<dbReference type="Pfam" id="PF00400">
    <property type="entry name" value="WD40"/>
    <property type="match status" value="4"/>
</dbReference>
<dbReference type="InterPro" id="IPR042755">
    <property type="entry name" value="COP1"/>
</dbReference>
<keyword evidence="1" id="KW-0479">Metal-binding</keyword>
<dbReference type="PROSITE" id="PS50082">
    <property type="entry name" value="WD_REPEATS_2"/>
    <property type="match status" value="2"/>
</dbReference>
<dbReference type="InterPro" id="IPR036322">
    <property type="entry name" value="WD40_repeat_dom_sf"/>
</dbReference>
<keyword evidence="10" id="KW-1185">Reference proteome</keyword>
<keyword evidence="2 4" id="KW-0863">Zinc-finger</keyword>
<dbReference type="SUPFAM" id="SSF50978">
    <property type="entry name" value="WD40 repeat-like"/>
    <property type="match status" value="1"/>
</dbReference>
<feature type="compositionally biased region" description="Polar residues" evidence="7">
    <location>
        <begin position="82"/>
        <end position="98"/>
    </location>
</feature>
<accession>A0A1Y1YYJ3</accession>
<reference evidence="9 10" key="1">
    <citation type="submission" date="2016-07" db="EMBL/GenBank/DDBJ databases">
        <title>Pervasive Adenine N6-methylation of Active Genes in Fungi.</title>
        <authorList>
            <consortium name="DOE Joint Genome Institute"/>
            <person name="Mondo S.J."/>
            <person name="Dannebaum R.O."/>
            <person name="Kuo R.C."/>
            <person name="Labutti K."/>
            <person name="Haridas S."/>
            <person name="Kuo A."/>
            <person name="Salamov A."/>
            <person name="Ahrendt S.R."/>
            <person name="Lipzen A."/>
            <person name="Sullivan W."/>
            <person name="Andreopoulos W.B."/>
            <person name="Clum A."/>
            <person name="Lindquist E."/>
            <person name="Daum C."/>
            <person name="Ramamoorthy G.K."/>
            <person name="Gryganskyi A."/>
            <person name="Culley D."/>
            <person name="Magnuson J.K."/>
            <person name="James T.Y."/>
            <person name="O'Malley M.A."/>
            <person name="Stajich J.E."/>
            <person name="Spatafora J.W."/>
            <person name="Visel A."/>
            <person name="Grigoriev I.V."/>
        </authorList>
    </citation>
    <scope>NUCLEOTIDE SEQUENCE [LARGE SCALE GENOMIC DNA]</scope>
    <source>
        <strain evidence="9 10">CBS 931.73</strain>
    </source>
</reference>